<sequence>MEQRRDLKIMGSSRAGGGAYDKVSIMGDGSVHGDVDCRVFSCAGSAHIEGSVKAGEMKIRGTSEVNGNVNVNKLSIQGQGEIRGYLRAGEANIGGMANIGRNLQGDRLNLKGSATVQGDCEFESITANGSLQVEGLLNAGSLDLRLQWPCHAREIGGDKIKIRRSSGLGNLLGFLPGLFHLTPDARMSADLIEGDHIELEHTTARIVRGNDVIIGPGCDIGQVEYRGQLHRHPDCTVHHIIQL</sequence>
<dbReference type="Proteomes" id="UP000266177">
    <property type="component" value="Unassembled WGS sequence"/>
</dbReference>
<name>A0A3A3GHS4_PANTH</name>
<evidence type="ECO:0000313" key="2">
    <source>
        <dbReference type="EMBL" id="RJG24009.1"/>
    </source>
</evidence>
<organism evidence="2 3">
    <name type="scientific">Paenibacillus thiaminolyticus</name>
    <name type="common">Bacillus thiaminolyticus</name>
    <dbReference type="NCBI Taxonomy" id="49283"/>
    <lineage>
        <taxon>Bacteria</taxon>
        <taxon>Bacillati</taxon>
        <taxon>Bacillota</taxon>
        <taxon>Bacilli</taxon>
        <taxon>Bacillales</taxon>
        <taxon>Paenibacillaceae</taxon>
        <taxon>Paenibacillus</taxon>
    </lineage>
</organism>
<gene>
    <name evidence="2" type="ORF">DQX05_11250</name>
</gene>
<protein>
    <submittedName>
        <fullName evidence="2">Polymer-forming cytoskeletal protein</fullName>
    </submittedName>
</protein>
<dbReference type="EMBL" id="QYZD01000008">
    <property type="protein sequence ID" value="RJG24009.1"/>
    <property type="molecule type" value="Genomic_DNA"/>
</dbReference>
<dbReference type="InterPro" id="IPR007607">
    <property type="entry name" value="BacA/B"/>
</dbReference>
<dbReference type="OrthoDB" id="1730007at2"/>
<dbReference type="Pfam" id="PF04519">
    <property type="entry name" value="Bactofilin"/>
    <property type="match status" value="1"/>
</dbReference>
<dbReference type="AlphaFoldDB" id="A0A3A3GHS4"/>
<accession>A0A3A3GHS4</accession>
<comment type="similarity">
    <text evidence="1">Belongs to the bactofilin family.</text>
</comment>
<reference evidence="2 3" key="1">
    <citation type="submission" date="2018-09" db="EMBL/GenBank/DDBJ databases">
        <title>Paenibacillus SK2017-BO5.</title>
        <authorList>
            <person name="Piskunova J.V."/>
            <person name="Dubiley S.A."/>
            <person name="Severinov K.V."/>
        </authorList>
    </citation>
    <scope>NUCLEOTIDE SEQUENCE [LARGE SCALE GENOMIC DNA]</scope>
    <source>
        <strain evidence="2 3">BO5</strain>
    </source>
</reference>
<dbReference type="PANTHER" id="PTHR35024:SF4">
    <property type="entry name" value="POLYMER-FORMING CYTOSKELETAL PROTEIN"/>
    <property type="match status" value="1"/>
</dbReference>
<evidence type="ECO:0000313" key="3">
    <source>
        <dbReference type="Proteomes" id="UP000266177"/>
    </source>
</evidence>
<proteinExistence type="inferred from homology"/>
<dbReference type="PANTHER" id="PTHR35024">
    <property type="entry name" value="HYPOTHETICAL CYTOSOLIC PROTEIN"/>
    <property type="match status" value="1"/>
</dbReference>
<evidence type="ECO:0000256" key="1">
    <source>
        <dbReference type="ARBA" id="ARBA00044755"/>
    </source>
</evidence>
<dbReference type="RefSeq" id="WP_119793578.1">
    <property type="nucleotide sequence ID" value="NZ_QYZD01000008.1"/>
</dbReference>
<comment type="caution">
    <text evidence="2">The sequence shown here is derived from an EMBL/GenBank/DDBJ whole genome shotgun (WGS) entry which is preliminary data.</text>
</comment>